<evidence type="ECO:0000313" key="3">
    <source>
        <dbReference type="Proteomes" id="UP000318483"/>
    </source>
</evidence>
<dbReference type="OrthoDB" id="7392270at2"/>
<dbReference type="KEGG" id="lit:FPZ52_16330"/>
<dbReference type="Proteomes" id="UP000318483">
    <property type="component" value="Plasmid unnamed3"/>
</dbReference>
<organism evidence="2 3">
    <name type="scientific">Qingshengfaniella alkalisoli</name>
    <dbReference type="NCBI Taxonomy" id="2599296"/>
    <lineage>
        <taxon>Bacteria</taxon>
        <taxon>Pseudomonadati</taxon>
        <taxon>Pseudomonadota</taxon>
        <taxon>Alphaproteobacteria</taxon>
        <taxon>Rhodobacterales</taxon>
        <taxon>Paracoccaceae</taxon>
        <taxon>Qingshengfaniella</taxon>
    </lineage>
</organism>
<accession>A0A5B8J0D6</accession>
<feature type="chain" id="PRO_5023114064" description="Lipoprotein" evidence="1">
    <location>
        <begin position="22"/>
        <end position="109"/>
    </location>
</feature>
<proteinExistence type="predicted"/>
<evidence type="ECO:0008006" key="4">
    <source>
        <dbReference type="Google" id="ProtNLM"/>
    </source>
</evidence>
<geneLocation type="plasmid" evidence="2 3">
    <name>unnamed3</name>
</geneLocation>
<keyword evidence="1" id="KW-0732">Signal</keyword>
<evidence type="ECO:0000313" key="2">
    <source>
        <dbReference type="EMBL" id="QDY71253.1"/>
    </source>
</evidence>
<reference evidence="2 3" key="1">
    <citation type="submission" date="2019-07" db="EMBL/GenBank/DDBJ databases">
        <title>Litoreibacter alkalisoli sp. nov., isolated from saline-alkaline soil.</title>
        <authorList>
            <person name="Wang S."/>
            <person name="Xu L."/>
            <person name="Xing Y.-T."/>
            <person name="Sun J.-Q."/>
        </authorList>
    </citation>
    <scope>NUCLEOTIDE SEQUENCE [LARGE SCALE GENOMIC DNA]</scope>
    <source>
        <strain evidence="2 3">LN3S51</strain>
        <plasmid evidence="2 3">unnamed3</plasmid>
    </source>
</reference>
<feature type="signal peptide" evidence="1">
    <location>
        <begin position="1"/>
        <end position="21"/>
    </location>
</feature>
<dbReference type="AlphaFoldDB" id="A0A5B8J0D6"/>
<keyword evidence="2" id="KW-0614">Plasmid</keyword>
<dbReference type="EMBL" id="CP042264">
    <property type="protein sequence ID" value="QDY71253.1"/>
    <property type="molecule type" value="Genomic_DNA"/>
</dbReference>
<sequence>MTGNLTRLKVASLGAVAVALAACGGEPLGPIPYGNSPTPPLQLLGGYRSPEDPCQLTGETPLTIDYLDDAADLVGCPTGSEAEASLRATHGVEKLAQIGGSSLYSIPRR</sequence>
<evidence type="ECO:0000256" key="1">
    <source>
        <dbReference type="SAM" id="SignalP"/>
    </source>
</evidence>
<protein>
    <recommendedName>
        <fullName evidence="4">Lipoprotein</fullName>
    </recommendedName>
</protein>
<dbReference type="PROSITE" id="PS51257">
    <property type="entry name" value="PROKAR_LIPOPROTEIN"/>
    <property type="match status" value="1"/>
</dbReference>
<keyword evidence="3" id="KW-1185">Reference proteome</keyword>
<dbReference type="RefSeq" id="WP_146366669.1">
    <property type="nucleotide sequence ID" value="NZ_CP042264.1"/>
</dbReference>
<gene>
    <name evidence="2" type="ORF">FPZ52_16330</name>
</gene>
<name>A0A5B8J0D6_9RHOB</name>